<dbReference type="EMBL" id="CCND01000025">
    <property type="protein sequence ID" value="CDX60986.1"/>
    <property type="molecule type" value="Genomic_DNA"/>
</dbReference>
<evidence type="ECO:0000313" key="1">
    <source>
        <dbReference type="EMBL" id="CDX60986.1"/>
    </source>
</evidence>
<accession>A0A0K2W411</accession>
<name>A0A0K2W411_MESPL</name>
<dbReference type="Proteomes" id="UP000182888">
    <property type="component" value="Unassembled WGS sequence"/>
</dbReference>
<gene>
    <name evidence="1" type="ORF">MPL1032_310025</name>
</gene>
<sequence length="234" mass="26572">MPSLLQQTHEILRFDLNPDFVETLAIEVAWRYDRLYEELRDDDALPLELKLTEFAARRANCAIRAMVLAAQQHGVPYSFRSLECNGQQKILLKMGRIVLIQEPFLELSDAPRIADYKRELAETHGLIRQLELNLGDVPNRDLDWSGSILAVLLHGASGPRFTRRDRALGGLMLAVPDGDYATWVARLDLYRIAMLGLEKARFSTDGDPGATPSSDQKDEVVVRLKKKQQARVYR</sequence>
<proteinExistence type="predicted"/>
<evidence type="ECO:0000313" key="2">
    <source>
        <dbReference type="Proteomes" id="UP000182888"/>
    </source>
</evidence>
<protein>
    <submittedName>
        <fullName evidence="1">Uncharacterized protein</fullName>
    </submittedName>
</protein>
<organism evidence="1 2">
    <name type="scientific">Mesorhizobium plurifarium</name>
    <dbReference type="NCBI Taxonomy" id="69974"/>
    <lineage>
        <taxon>Bacteria</taxon>
        <taxon>Pseudomonadati</taxon>
        <taxon>Pseudomonadota</taxon>
        <taxon>Alphaproteobacteria</taxon>
        <taxon>Hyphomicrobiales</taxon>
        <taxon>Phyllobacteriaceae</taxon>
        <taxon>Mesorhizobium</taxon>
    </lineage>
</organism>
<dbReference type="AlphaFoldDB" id="A0A0K2W411"/>
<reference evidence="2" key="1">
    <citation type="submission" date="2014-08" db="EMBL/GenBank/DDBJ databases">
        <authorList>
            <person name="Edwards T."/>
        </authorList>
    </citation>
    <scope>NUCLEOTIDE SEQUENCE [LARGE SCALE GENOMIC DNA]</scope>
</reference>